<accession>A0A0N1FB52</accession>
<dbReference type="Proteomes" id="UP000037822">
    <property type="component" value="Unassembled WGS sequence"/>
</dbReference>
<proteinExistence type="predicted"/>
<dbReference type="AlphaFoldDB" id="A0A0N1FB52"/>
<gene>
    <name evidence="2" type="ORF">AE618_22220</name>
</gene>
<reference evidence="2 3" key="1">
    <citation type="submission" date="2015-07" db="EMBL/GenBank/DDBJ databases">
        <title>Whole genome sequencing of Bosea vaviloviae isolated from cave pool.</title>
        <authorList>
            <person name="Tan N.E.H."/>
            <person name="Lee Y.P."/>
            <person name="Gan H.M."/>
            <person name="Barton H."/>
            <person name="Savka M.A."/>
        </authorList>
    </citation>
    <scope>NUCLEOTIDE SEQUENCE [LARGE SCALE GENOMIC DNA]</scope>
    <source>
        <strain evidence="2 3">SD260</strain>
    </source>
</reference>
<dbReference type="PATRIC" id="fig|1526658.3.peg.2523"/>
<name>A0A0N1FB52_9HYPH</name>
<keyword evidence="3" id="KW-1185">Reference proteome</keyword>
<evidence type="ECO:0000256" key="1">
    <source>
        <dbReference type="SAM" id="MobiDB-lite"/>
    </source>
</evidence>
<organism evidence="2 3">
    <name type="scientific">Bosea vaviloviae</name>
    <dbReference type="NCBI Taxonomy" id="1526658"/>
    <lineage>
        <taxon>Bacteria</taxon>
        <taxon>Pseudomonadati</taxon>
        <taxon>Pseudomonadota</taxon>
        <taxon>Alphaproteobacteria</taxon>
        <taxon>Hyphomicrobiales</taxon>
        <taxon>Boseaceae</taxon>
        <taxon>Bosea</taxon>
    </lineage>
</organism>
<dbReference type="RefSeq" id="WP_054211246.1">
    <property type="nucleotide sequence ID" value="NZ_LGSZ01000059.1"/>
</dbReference>
<dbReference type="EMBL" id="LGSZ01000059">
    <property type="protein sequence ID" value="KPH77513.1"/>
    <property type="molecule type" value="Genomic_DNA"/>
</dbReference>
<dbReference type="OrthoDB" id="8162678at2"/>
<feature type="region of interest" description="Disordered" evidence="1">
    <location>
        <begin position="61"/>
        <end position="80"/>
    </location>
</feature>
<evidence type="ECO:0000313" key="3">
    <source>
        <dbReference type="Proteomes" id="UP000037822"/>
    </source>
</evidence>
<protein>
    <submittedName>
        <fullName evidence="2">Uncharacterized protein</fullName>
    </submittedName>
</protein>
<evidence type="ECO:0000313" key="2">
    <source>
        <dbReference type="EMBL" id="KPH77513.1"/>
    </source>
</evidence>
<sequence>MNLLVHVVGAWIASEAASGRYPRPVAVGLSMLVSRLGAPTAAMTMLAFAFKRLNDAGAFERLAPSPTTRRSATAKRVQRR</sequence>
<comment type="caution">
    <text evidence="2">The sequence shown here is derived from an EMBL/GenBank/DDBJ whole genome shotgun (WGS) entry which is preliminary data.</text>
</comment>